<organism evidence="1 2">
    <name type="scientific">Xylanibacter ruminicola</name>
    <name type="common">Prevotella ruminicola</name>
    <dbReference type="NCBI Taxonomy" id="839"/>
    <lineage>
        <taxon>Bacteria</taxon>
        <taxon>Pseudomonadati</taxon>
        <taxon>Bacteroidota</taxon>
        <taxon>Bacteroidia</taxon>
        <taxon>Bacteroidales</taxon>
        <taxon>Prevotellaceae</taxon>
        <taxon>Xylanibacter</taxon>
    </lineage>
</organism>
<proteinExistence type="predicted"/>
<dbReference type="EMBL" id="FRBD01000050">
    <property type="protein sequence ID" value="SHL28075.1"/>
    <property type="molecule type" value="Genomic_DNA"/>
</dbReference>
<dbReference type="RefSeq" id="WP_073211880.1">
    <property type="nucleotide sequence ID" value="NZ_FRBD01000050.1"/>
</dbReference>
<gene>
    <name evidence="1" type="ORF">SAMN05216463_1501</name>
</gene>
<sequence length="210" mass="24991">MAGKKKILPLKEWEDSLNNMNYGELERIVADPDIYYKEYYNLAKKKMDDLSLIPEYKAMKDTVRKCLEELGCKCEEGEDGEIEFKFQGKDFFIELDEGHHYIDINQYCWKRVPLDNVEEVERLKHAVNYANSRSSVTTVYFIDDEGKYIKIYCTTSILYRPMISNLKDHLDIRLNNFFLANDLVNTEMILKEERDKMKQEMFKMDKLPIC</sequence>
<name>A0A1M6ZCK4_XYLRU</name>
<evidence type="ECO:0000313" key="2">
    <source>
        <dbReference type="Proteomes" id="UP000184130"/>
    </source>
</evidence>
<evidence type="ECO:0000313" key="1">
    <source>
        <dbReference type="EMBL" id="SHL28075.1"/>
    </source>
</evidence>
<accession>A0A1M6ZCK4</accession>
<reference evidence="1 2" key="1">
    <citation type="submission" date="2016-11" db="EMBL/GenBank/DDBJ databases">
        <authorList>
            <person name="Jaros S."/>
            <person name="Januszkiewicz K."/>
            <person name="Wedrychowicz H."/>
        </authorList>
    </citation>
    <scope>NUCLEOTIDE SEQUENCE [LARGE SCALE GENOMIC DNA]</scope>
    <source>
        <strain evidence="1 2">KHT3</strain>
    </source>
</reference>
<dbReference type="Proteomes" id="UP000184130">
    <property type="component" value="Unassembled WGS sequence"/>
</dbReference>
<protein>
    <submittedName>
        <fullName evidence="1">Uncharacterized protein</fullName>
    </submittedName>
</protein>
<dbReference type="AlphaFoldDB" id="A0A1M6ZCK4"/>